<keyword evidence="2" id="KW-1185">Reference proteome</keyword>
<dbReference type="EMBL" id="LGRX02016108">
    <property type="protein sequence ID" value="KAK3262558.1"/>
    <property type="molecule type" value="Genomic_DNA"/>
</dbReference>
<accession>A0AAE0FMY8</accession>
<dbReference type="AlphaFoldDB" id="A0AAE0FMY8"/>
<evidence type="ECO:0000313" key="2">
    <source>
        <dbReference type="Proteomes" id="UP001190700"/>
    </source>
</evidence>
<reference evidence="1 2" key="1">
    <citation type="journal article" date="2015" name="Genome Biol. Evol.">
        <title>Comparative Genomics of a Bacterivorous Green Alga Reveals Evolutionary Causalities and Consequences of Phago-Mixotrophic Mode of Nutrition.</title>
        <authorList>
            <person name="Burns J.A."/>
            <person name="Paasch A."/>
            <person name="Narechania A."/>
            <person name="Kim E."/>
        </authorList>
    </citation>
    <scope>NUCLEOTIDE SEQUENCE [LARGE SCALE GENOMIC DNA]</scope>
    <source>
        <strain evidence="1 2">PLY_AMNH</strain>
    </source>
</reference>
<protein>
    <submittedName>
        <fullName evidence="1">Uncharacterized protein</fullName>
    </submittedName>
</protein>
<comment type="caution">
    <text evidence="1">The sequence shown here is derived from an EMBL/GenBank/DDBJ whole genome shotgun (WGS) entry which is preliminary data.</text>
</comment>
<evidence type="ECO:0000313" key="1">
    <source>
        <dbReference type="EMBL" id="KAK3262558.1"/>
    </source>
</evidence>
<gene>
    <name evidence="1" type="ORF">CYMTET_28593</name>
</gene>
<sequence>MLRTTVIVKGQQISISKQQAIIDAFCATTSDADVAAFLEDNPGGLGDPPAAATAAFGDEAAALFASAEVFVED</sequence>
<name>A0AAE0FMY8_9CHLO</name>
<organism evidence="1 2">
    <name type="scientific">Cymbomonas tetramitiformis</name>
    <dbReference type="NCBI Taxonomy" id="36881"/>
    <lineage>
        <taxon>Eukaryota</taxon>
        <taxon>Viridiplantae</taxon>
        <taxon>Chlorophyta</taxon>
        <taxon>Pyramimonadophyceae</taxon>
        <taxon>Pyramimonadales</taxon>
        <taxon>Pyramimonadaceae</taxon>
        <taxon>Cymbomonas</taxon>
    </lineage>
</organism>
<proteinExistence type="predicted"/>
<dbReference type="Proteomes" id="UP001190700">
    <property type="component" value="Unassembled WGS sequence"/>
</dbReference>